<organism evidence="2">
    <name type="scientific">Singulisphaera sp. Ch08</name>
    <dbReference type="NCBI Taxonomy" id="3120278"/>
    <lineage>
        <taxon>Bacteria</taxon>
        <taxon>Pseudomonadati</taxon>
        <taxon>Planctomycetota</taxon>
        <taxon>Planctomycetia</taxon>
        <taxon>Isosphaerales</taxon>
        <taxon>Isosphaeraceae</taxon>
        <taxon>Singulisphaera</taxon>
    </lineage>
</organism>
<dbReference type="EMBL" id="CP155447">
    <property type="protein sequence ID" value="XBH01298.1"/>
    <property type="molecule type" value="Genomic_DNA"/>
</dbReference>
<dbReference type="RefSeq" id="WP_406693994.1">
    <property type="nucleotide sequence ID" value="NZ_CP155447.1"/>
</dbReference>
<protein>
    <submittedName>
        <fullName evidence="2">Uncharacterized protein</fullName>
    </submittedName>
</protein>
<dbReference type="AlphaFoldDB" id="A0AAU7C7C6"/>
<reference evidence="2" key="1">
    <citation type="submission" date="2024-05" db="EMBL/GenBank/DDBJ databases">
        <title>Planctomycetes of the genus Singulisphaera possess chitinolytic capabilities.</title>
        <authorList>
            <person name="Ivanova A."/>
        </authorList>
    </citation>
    <scope>NUCLEOTIDE SEQUENCE</scope>
    <source>
        <strain evidence="2">Ch08T</strain>
    </source>
</reference>
<feature type="compositionally biased region" description="Basic and acidic residues" evidence="1">
    <location>
        <begin position="30"/>
        <end position="57"/>
    </location>
</feature>
<proteinExistence type="predicted"/>
<evidence type="ECO:0000256" key="1">
    <source>
        <dbReference type="SAM" id="MobiDB-lite"/>
    </source>
</evidence>
<name>A0AAU7C7C6_9BACT</name>
<sequence length="57" mass="6550">MKHFDKFRVSPGRKGKVDEVASDFTGESANRGEADKEIRSLSHRLRELKNESMRSQT</sequence>
<feature type="region of interest" description="Disordered" evidence="1">
    <location>
        <begin position="1"/>
        <end position="57"/>
    </location>
</feature>
<gene>
    <name evidence="2" type="ORF">V5E97_23415</name>
</gene>
<accession>A0AAU7C7C6</accession>
<evidence type="ECO:0000313" key="2">
    <source>
        <dbReference type="EMBL" id="XBH01298.1"/>
    </source>
</evidence>